<accession>A0A6H0Y3Z3</accession>
<protein>
    <recommendedName>
        <fullName evidence="4">Telomeric single stranded DNA binding POT1/Cdc13 domain-containing protein</fullName>
    </recommendedName>
</protein>
<dbReference type="Proteomes" id="UP000503462">
    <property type="component" value="Chromosome 5"/>
</dbReference>
<name>A0A6H0Y3Z3_9PEZI</name>
<keyword evidence="3" id="KW-1185">Reference proteome</keyword>
<reference evidence="2 3" key="1">
    <citation type="journal article" date="2016" name="Sci. Rep.">
        <title>Peltaster fructicola genome reveals evolution from an invasive phytopathogen to an ectophytic parasite.</title>
        <authorList>
            <person name="Xu C."/>
            <person name="Chen H."/>
            <person name="Gleason M.L."/>
            <person name="Xu J.R."/>
            <person name="Liu H."/>
            <person name="Zhang R."/>
            <person name="Sun G."/>
        </authorList>
    </citation>
    <scope>NUCLEOTIDE SEQUENCE [LARGE SCALE GENOMIC DNA]</scope>
    <source>
        <strain evidence="2 3">LNHT1506</strain>
    </source>
</reference>
<dbReference type="Gene3D" id="2.40.50.140">
    <property type="entry name" value="Nucleic acid-binding proteins"/>
    <property type="match status" value="1"/>
</dbReference>
<dbReference type="AlphaFoldDB" id="A0A6H0Y3Z3"/>
<dbReference type="InterPro" id="IPR012340">
    <property type="entry name" value="NA-bd_OB-fold"/>
</dbReference>
<evidence type="ECO:0000256" key="1">
    <source>
        <dbReference type="SAM" id="MobiDB-lite"/>
    </source>
</evidence>
<evidence type="ECO:0000313" key="3">
    <source>
        <dbReference type="Proteomes" id="UP000503462"/>
    </source>
</evidence>
<evidence type="ECO:0008006" key="4">
    <source>
        <dbReference type="Google" id="ProtNLM"/>
    </source>
</evidence>
<dbReference type="EMBL" id="CP051143">
    <property type="protein sequence ID" value="QIX01641.1"/>
    <property type="molecule type" value="Genomic_DNA"/>
</dbReference>
<dbReference type="SUPFAM" id="SSF50249">
    <property type="entry name" value="Nucleic acid-binding proteins"/>
    <property type="match status" value="1"/>
</dbReference>
<proteinExistence type="predicted"/>
<evidence type="ECO:0000313" key="2">
    <source>
        <dbReference type="EMBL" id="QIX01641.1"/>
    </source>
</evidence>
<sequence>MSREIPISALQPSSLTSDTSIRGVIKLIWPYSQSSQTYAVLLAALDSRQRSQQGQVRITFSGGAANAVVKSNVGISDTLVVNLKSAIWHEGGDVKTPGRSVDGELEFKNAVDLSVINADGSTRDISLCASTLDREAYGSQHITPLTPARLAPVALQSFDSSSVRKDSFESPAFLKRAHINVDLTADPFLEANDDEALQKRARTSFGTVRDWRYVGRSPSPVNEDDGDMDLNSSTSRTQQALLVASTQNKTTAGKNTSDGLSSILRISSMQPPPLPQPLAISEVASLSEAPAPTTPKLHPVAASALPLPSPFPNEMMQSHFEGFGSLGNGEIAAGKGNEEQLNLKRDQSKAVLQSQDDSSMLALEDHPVSTPSHLPTEAQSSSPSKTSNVSQYGQAEDATAASEHSDTATPVTAAASQGLDEREQTRKQMLSSLFGFQASPYVTDNPSTMPRSQSHGRTLSEFELAESQAMDRLMPPQDSSKVQDATGDSSVEQAIDKALEPFNHTKEMDTNHTLVQELRHESVLTPSPLHQSEPQYEAVLHTHQTQAHEGPSWEGDAPASLSALDMTQNGTATHTDLLSSTRRPHFNSNTFLTLRNEQNSQDSHTQTTMQNTTPTQVGLNGAPTQGTELTPRTRQQHTFPEGLRKWMSPRNQPHKSVVKDVSVTNFRALSTVEVDTAAPPRAGLQTSTSYYTALGRLRDYFNVPGSRVDVIAMITSGLVTAGRVELEPLDFFLSFEIKDVPLPETAATRVTLYRQDSASLPKVAPGDVILLRAMSVRSRRHQAVLVSNDESAWVVWRFSELYSRPGGMAPDGKENQPSDRELPVDADVREEILGPPIEYGEEERREVKLLKNSMLSEGELPAAFNGSRPAGEMLQEREVPRRSHED</sequence>
<dbReference type="OrthoDB" id="5363079at2759"/>
<feature type="compositionally biased region" description="Polar residues" evidence="1">
    <location>
        <begin position="622"/>
        <end position="635"/>
    </location>
</feature>
<organism evidence="2 3">
    <name type="scientific">Peltaster fructicola</name>
    <dbReference type="NCBI Taxonomy" id="286661"/>
    <lineage>
        <taxon>Eukaryota</taxon>
        <taxon>Fungi</taxon>
        <taxon>Dikarya</taxon>
        <taxon>Ascomycota</taxon>
        <taxon>Pezizomycotina</taxon>
        <taxon>Dothideomycetes</taxon>
        <taxon>Dothideomycetes incertae sedis</taxon>
        <taxon>Peltaster</taxon>
    </lineage>
</organism>
<gene>
    <name evidence="2" type="ORF">AMS68_007158</name>
</gene>
<feature type="region of interest" description="Disordered" evidence="1">
    <location>
        <begin position="598"/>
        <end position="635"/>
    </location>
</feature>
<feature type="region of interest" description="Disordered" evidence="1">
    <location>
        <begin position="858"/>
        <end position="886"/>
    </location>
</feature>
<feature type="compositionally biased region" description="Low complexity" evidence="1">
    <location>
        <begin position="605"/>
        <end position="616"/>
    </location>
</feature>
<feature type="compositionally biased region" description="Polar residues" evidence="1">
    <location>
        <begin position="369"/>
        <end position="393"/>
    </location>
</feature>
<feature type="region of interest" description="Disordered" evidence="1">
    <location>
        <begin position="365"/>
        <end position="424"/>
    </location>
</feature>
<feature type="compositionally biased region" description="Basic and acidic residues" evidence="1">
    <location>
        <begin position="874"/>
        <end position="886"/>
    </location>
</feature>